<comment type="caution">
    <text evidence="1">The sequence shown here is derived from an EMBL/GenBank/DDBJ whole genome shotgun (WGS) entry which is preliminary data.</text>
</comment>
<protein>
    <submittedName>
        <fullName evidence="1">Uncharacterized protein</fullName>
    </submittedName>
</protein>
<keyword evidence="2" id="KW-1185">Reference proteome</keyword>
<reference evidence="1" key="1">
    <citation type="submission" date="2021-02" db="EMBL/GenBank/DDBJ databases">
        <authorList>
            <person name="Nowell W R."/>
        </authorList>
    </citation>
    <scope>NUCLEOTIDE SEQUENCE</scope>
</reference>
<evidence type="ECO:0000313" key="2">
    <source>
        <dbReference type="Proteomes" id="UP000663870"/>
    </source>
</evidence>
<name>A0A816CV08_9BILA</name>
<evidence type="ECO:0000313" key="1">
    <source>
        <dbReference type="EMBL" id="CAF1628077.1"/>
    </source>
</evidence>
<sequence>MNTSQMLPIDDYSMNKSSGRIYRYLSYNKAPLLFPFSNGLSYSKLIIFPNQISNVDTDIIANISIINEGPFPAQFIIQLYYEFSNSTVIELLMRELLKFTKITFLKKINKKLFHLPFVLEIFQIQIDNNYQVLFFFWIGNSCHRYAQTTLIIDFDS</sequence>
<organism evidence="1 2">
    <name type="scientific">Rotaria sordida</name>
    <dbReference type="NCBI Taxonomy" id="392033"/>
    <lineage>
        <taxon>Eukaryota</taxon>
        <taxon>Metazoa</taxon>
        <taxon>Spiralia</taxon>
        <taxon>Gnathifera</taxon>
        <taxon>Rotifera</taxon>
        <taxon>Eurotatoria</taxon>
        <taxon>Bdelloidea</taxon>
        <taxon>Philodinida</taxon>
        <taxon>Philodinidae</taxon>
        <taxon>Rotaria</taxon>
    </lineage>
</organism>
<accession>A0A816CV08</accession>
<dbReference type="AlphaFoldDB" id="A0A816CV08"/>
<dbReference type="Proteomes" id="UP000663870">
    <property type="component" value="Unassembled WGS sequence"/>
</dbReference>
<gene>
    <name evidence="1" type="ORF">JXQ802_LOCUS51434</name>
</gene>
<dbReference type="EMBL" id="CAJNOL010007418">
    <property type="protein sequence ID" value="CAF1628077.1"/>
    <property type="molecule type" value="Genomic_DNA"/>
</dbReference>
<proteinExistence type="predicted"/>